<sequence length="293" mass="32309">MDKKKIQSIAWVTLIGLFVFSFTLIPATVSADAVTGETVVTLGQDLTPEQKQSILQEMDVDDGVKQIEVTNEEEHQYLGNYLSKATIGTQALSSAKITMAEEGTGIQVQTNNITTITEQMYTNALITAGIKDANVYVTAPVRVSGTAGLTGILKAFEAAADQNISEEQKQVANEEMVRTSELGEKVGKQKAAEFMNRVKQEIAEKQPQTEQEIRDIIVNVAGDLNINLNNQDVDQLTQLLQKFSELNIDWDSLRGQLNELGKVLQSEEAQGFFDRLLAWLSDLLHSLKNLFSS</sequence>
<dbReference type="Proteomes" id="UP000215459">
    <property type="component" value="Unassembled WGS sequence"/>
</dbReference>
<dbReference type="Pfam" id="PF06207">
    <property type="entry name" value="DUF1002"/>
    <property type="match status" value="1"/>
</dbReference>
<dbReference type="EMBL" id="NOWF01000003">
    <property type="protein sequence ID" value="OYD08319.1"/>
    <property type="molecule type" value="Genomic_DNA"/>
</dbReference>
<accession>A0A235B8K4</accession>
<dbReference type="AlphaFoldDB" id="A0A235B8K4"/>
<dbReference type="RefSeq" id="WP_094263624.1">
    <property type="nucleotide sequence ID" value="NZ_NOWF01000003.1"/>
</dbReference>
<gene>
    <name evidence="1" type="ORF">CHM34_05585</name>
</gene>
<proteinExistence type="predicted"/>
<name>A0A235B8K4_9BACL</name>
<evidence type="ECO:0000313" key="2">
    <source>
        <dbReference type="Proteomes" id="UP000215459"/>
    </source>
</evidence>
<dbReference type="InterPro" id="IPR009343">
    <property type="entry name" value="DUF1002"/>
</dbReference>
<dbReference type="OrthoDB" id="9810153at2"/>
<protein>
    <recommendedName>
        <fullName evidence="3">DUF1002 domain-containing protein</fullName>
    </recommendedName>
</protein>
<reference evidence="1 2" key="1">
    <citation type="submission" date="2017-07" db="EMBL/GenBank/DDBJ databases">
        <title>The genome sequence of Paludifilum halophilum highlights mechanisms for microbial adaptation to high salt environemnts.</title>
        <authorList>
            <person name="Belbahri L."/>
        </authorList>
    </citation>
    <scope>NUCLEOTIDE SEQUENCE [LARGE SCALE GENOMIC DNA]</scope>
    <source>
        <strain evidence="1 2">DSM 102817</strain>
    </source>
</reference>
<evidence type="ECO:0008006" key="3">
    <source>
        <dbReference type="Google" id="ProtNLM"/>
    </source>
</evidence>
<comment type="caution">
    <text evidence="1">The sequence shown here is derived from an EMBL/GenBank/DDBJ whole genome shotgun (WGS) entry which is preliminary data.</text>
</comment>
<keyword evidence="2" id="KW-1185">Reference proteome</keyword>
<evidence type="ECO:0000313" key="1">
    <source>
        <dbReference type="EMBL" id="OYD08319.1"/>
    </source>
</evidence>
<organism evidence="1 2">
    <name type="scientific">Paludifilum halophilum</name>
    <dbReference type="NCBI Taxonomy" id="1642702"/>
    <lineage>
        <taxon>Bacteria</taxon>
        <taxon>Bacillati</taxon>
        <taxon>Bacillota</taxon>
        <taxon>Bacilli</taxon>
        <taxon>Bacillales</taxon>
        <taxon>Thermoactinomycetaceae</taxon>
        <taxon>Paludifilum</taxon>
    </lineage>
</organism>